<dbReference type="RefSeq" id="WP_225275470.1">
    <property type="nucleotide sequence ID" value="NZ_CP084058.1"/>
</dbReference>
<proteinExistence type="predicted"/>
<accession>A0A1M4EBH0</accession>
<protein>
    <submittedName>
        <fullName evidence="1">Uncharacterized protein</fullName>
    </submittedName>
</protein>
<dbReference type="EMBL" id="LT559118">
    <property type="protein sequence ID" value="SBO96144.1"/>
    <property type="molecule type" value="Genomic_DNA"/>
</dbReference>
<gene>
    <name evidence="1" type="ORF">BN4615_P5660</name>
</gene>
<sequence>MMEAVAELVMTGAATVVAAMATDAWQSARTRAAALFGRGDEERRDLAAARLDRAAAEVEAADPAERDEVRQRVAAAWQVRLVDLLDDHPEAEAELRRVIEELSGRLPAAQQSWVQHITARGQGSVAQGVMFGTIINHRKEPE</sequence>
<reference evidence="1" key="1">
    <citation type="submission" date="2016-04" db="EMBL/GenBank/DDBJ databases">
        <authorList>
            <person name="Evans L.H."/>
            <person name="Alamgir A."/>
            <person name="Owens N."/>
            <person name="Weber N.D."/>
            <person name="Virtaneva K."/>
            <person name="Barbian K."/>
            <person name="Babar A."/>
            <person name="Rosenke K."/>
        </authorList>
    </citation>
    <scope>NUCLEOTIDE SEQUENCE</scope>
    <source>
        <strain evidence="1">Nono1</strain>
    </source>
</reference>
<evidence type="ECO:0000313" key="1">
    <source>
        <dbReference type="EMBL" id="SBO96144.1"/>
    </source>
</evidence>
<name>A0A1M4EBH0_9ACTN</name>
<organism evidence="1">
    <name type="scientific">Nonomuraea gerenzanensis</name>
    <dbReference type="NCBI Taxonomy" id="93944"/>
    <lineage>
        <taxon>Bacteria</taxon>
        <taxon>Bacillati</taxon>
        <taxon>Actinomycetota</taxon>
        <taxon>Actinomycetes</taxon>
        <taxon>Streptosporangiales</taxon>
        <taxon>Streptosporangiaceae</taxon>
        <taxon>Nonomuraea</taxon>
    </lineage>
</organism>
<dbReference type="AlphaFoldDB" id="A0A1M4EBH0"/>